<feature type="compositionally biased region" description="Polar residues" evidence="1">
    <location>
        <begin position="1"/>
        <end position="10"/>
    </location>
</feature>
<dbReference type="Proteomes" id="UP000717534">
    <property type="component" value="Unassembled WGS sequence"/>
</dbReference>
<organism evidence="2 3">
    <name type="scientific">Desulfotalea psychrophila</name>
    <dbReference type="NCBI Taxonomy" id="84980"/>
    <lineage>
        <taxon>Bacteria</taxon>
        <taxon>Pseudomonadati</taxon>
        <taxon>Thermodesulfobacteriota</taxon>
        <taxon>Desulfobulbia</taxon>
        <taxon>Desulfobulbales</taxon>
        <taxon>Desulfocapsaceae</taxon>
        <taxon>Desulfotalea</taxon>
    </lineage>
</organism>
<feature type="region of interest" description="Disordered" evidence="1">
    <location>
        <begin position="1"/>
        <end position="31"/>
    </location>
</feature>
<protein>
    <recommendedName>
        <fullName evidence="4">Transposase</fullName>
    </recommendedName>
</protein>
<reference evidence="2 3" key="1">
    <citation type="submission" date="2021-02" db="EMBL/GenBank/DDBJ databases">
        <title>Activity-based single-cell genomes from oceanic crustal fluid captures similar information to metagenomic and metatranscriptomic surveys with orders of magnitude less sampling.</title>
        <authorList>
            <person name="D'Angelo T.S."/>
            <person name="Orcutt B.N."/>
        </authorList>
    </citation>
    <scope>NUCLEOTIDE SEQUENCE [LARGE SCALE GENOMIC DNA]</scope>
    <source>
        <strain evidence="2">AH-315-G02</strain>
    </source>
</reference>
<evidence type="ECO:0000313" key="3">
    <source>
        <dbReference type="Proteomes" id="UP000717534"/>
    </source>
</evidence>
<evidence type="ECO:0000313" key="2">
    <source>
        <dbReference type="EMBL" id="MBN4068521.1"/>
    </source>
</evidence>
<accession>A0ABS3AUT5</accession>
<keyword evidence="3" id="KW-1185">Reference proteome</keyword>
<sequence length="80" mass="9290">MKSQDYSSKAISEKRGKRNLPLPQERRPETIKKNSLGNVLDLWYIYNEIKTENSLMIDLSTELFKDTGQANTGEQYLSQH</sequence>
<name>A0ABS3AUT5_9BACT</name>
<evidence type="ECO:0000256" key="1">
    <source>
        <dbReference type="SAM" id="MobiDB-lite"/>
    </source>
</evidence>
<dbReference type="EMBL" id="JAFITO010000021">
    <property type="protein sequence ID" value="MBN4068521.1"/>
    <property type="molecule type" value="Genomic_DNA"/>
</dbReference>
<gene>
    <name evidence="2" type="ORF">JYU06_03250</name>
</gene>
<comment type="caution">
    <text evidence="2">The sequence shown here is derived from an EMBL/GenBank/DDBJ whole genome shotgun (WGS) entry which is preliminary data.</text>
</comment>
<evidence type="ECO:0008006" key="4">
    <source>
        <dbReference type="Google" id="ProtNLM"/>
    </source>
</evidence>
<proteinExistence type="predicted"/>